<dbReference type="OrthoDB" id="3943630at2759"/>
<dbReference type="AlphaFoldDB" id="A0A8K0PE67"/>
<reference evidence="1" key="1">
    <citation type="submission" date="2021-07" db="EMBL/GenBank/DDBJ databases">
        <title>Elsinoe batatas strain:CRI-CJ2 Genome sequencing and assembly.</title>
        <authorList>
            <person name="Huang L."/>
        </authorList>
    </citation>
    <scope>NUCLEOTIDE SEQUENCE</scope>
    <source>
        <strain evidence="1">CRI-CJ2</strain>
    </source>
</reference>
<protein>
    <submittedName>
        <fullName evidence="1">Uncharacterized protein</fullName>
    </submittedName>
</protein>
<dbReference type="Proteomes" id="UP000809789">
    <property type="component" value="Unassembled WGS sequence"/>
</dbReference>
<gene>
    <name evidence="1" type="ORF">KVT40_007028</name>
</gene>
<dbReference type="PANTHER" id="PTHR37535">
    <property type="entry name" value="FLUG DOMAIN PROTEIN"/>
    <property type="match status" value="1"/>
</dbReference>
<dbReference type="PANTHER" id="PTHR37535:SF3">
    <property type="entry name" value="FLUG DOMAIN-CONTAINING PROTEIN"/>
    <property type="match status" value="1"/>
</dbReference>
<accession>A0A8K0PE67</accession>
<dbReference type="EMBL" id="JAESVG020000008">
    <property type="protein sequence ID" value="KAG8625277.1"/>
    <property type="molecule type" value="Genomic_DNA"/>
</dbReference>
<organism evidence="1 2">
    <name type="scientific">Elsinoe batatas</name>
    <dbReference type="NCBI Taxonomy" id="2601811"/>
    <lineage>
        <taxon>Eukaryota</taxon>
        <taxon>Fungi</taxon>
        <taxon>Dikarya</taxon>
        <taxon>Ascomycota</taxon>
        <taxon>Pezizomycotina</taxon>
        <taxon>Dothideomycetes</taxon>
        <taxon>Dothideomycetidae</taxon>
        <taxon>Myriangiales</taxon>
        <taxon>Elsinoaceae</taxon>
        <taxon>Elsinoe</taxon>
    </lineage>
</organism>
<comment type="caution">
    <text evidence="1">The sequence shown here is derived from an EMBL/GenBank/DDBJ whole genome shotgun (WGS) entry which is preliminary data.</text>
</comment>
<evidence type="ECO:0000313" key="1">
    <source>
        <dbReference type="EMBL" id="KAG8625277.1"/>
    </source>
</evidence>
<dbReference type="InterPro" id="IPR021842">
    <property type="entry name" value="DUF3435"/>
</dbReference>
<dbReference type="Pfam" id="PF11917">
    <property type="entry name" value="DUF3435"/>
    <property type="match status" value="1"/>
</dbReference>
<proteinExistence type="predicted"/>
<evidence type="ECO:0000313" key="2">
    <source>
        <dbReference type="Proteomes" id="UP000809789"/>
    </source>
</evidence>
<keyword evidence="2" id="KW-1185">Reference proteome</keyword>
<name>A0A8K0PE67_9PEZI</name>
<sequence length="415" mass="48632">MELSMNSLLATELLDTSLLDDRDLLASVQPVLHDKNKLEEMERQGKQWPVFATHHLDPRLQEKLPFTWRPEPKTIMAWLLWQLQNRKGRLDKMINLNTMVKIWAATQRLIVENCGLYYEKADLKKISEWILRVLPRRKAISTKLIKKPVAGPETVLDLINFLWKYDEFEMHPRSRLQTSFLLLVLLFHGLRPSEFLEVPIYAQSNEGLLYGDFELKLTRHPITGQTRWLLQVRLRNRKYKRFNEGKTEYHVLKLDSDRPLLCPVTQFLALAITDKALEGIESVDDLESVRLSKTSSSTVITCKKGMESQPIVRRQDDFYNISPDRIIQYDSFRHSLRELGIRAGYEAPFTAYMFRRGHGNILDKAVTAAERRQRKPDLCVCSQCSMFKEHQQARVVEAHQLRLSRRVPRQCCFEL</sequence>